<feature type="transmembrane region" description="Helical" evidence="1">
    <location>
        <begin position="12"/>
        <end position="30"/>
    </location>
</feature>
<dbReference type="Proteomes" id="UP000185478">
    <property type="component" value="Chromosome"/>
</dbReference>
<dbReference type="KEGG" id="caqu:CAQU_12135"/>
<evidence type="ECO:0000313" key="2">
    <source>
        <dbReference type="EMBL" id="APT85661.1"/>
    </source>
</evidence>
<keyword evidence="1" id="KW-0812">Transmembrane</keyword>
<feature type="transmembrane region" description="Helical" evidence="1">
    <location>
        <begin position="36"/>
        <end position="56"/>
    </location>
</feature>
<proteinExistence type="predicted"/>
<dbReference type="AlphaFoldDB" id="A0A1L7CIH5"/>
<accession>A0A1L7CIH5</accession>
<dbReference type="OrthoDB" id="9860351at2"/>
<keyword evidence="1" id="KW-0472">Membrane</keyword>
<dbReference type="RefSeq" id="WP_075727987.1">
    <property type="nucleotide sequence ID" value="NZ_CP009245.1"/>
</dbReference>
<name>A0A1L7CIH5_9CORY</name>
<keyword evidence="3" id="KW-1185">Reference proteome</keyword>
<organism evidence="2 3">
    <name type="scientific">Corynebacterium aquilae DSM 44791</name>
    <dbReference type="NCBI Taxonomy" id="1431546"/>
    <lineage>
        <taxon>Bacteria</taxon>
        <taxon>Bacillati</taxon>
        <taxon>Actinomycetota</taxon>
        <taxon>Actinomycetes</taxon>
        <taxon>Mycobacteriales</taxon>
        <taxon>Corynebacteriaceae</taxon>
        <taxon>Corynebacterium</taxon>
    </lineage>
</organism>
<dbReference type="EMBL" id="CP009245">
    <property type="protein sequence ID" value="APT85661.1"/>
    <property type="molecule type" value="Genomic_DNA"/>
</dbReference>
<keyword evidence="1" id="KW-1133">Transmembrane helix</keyword>
<gene>
    <name evidence="2" type="ORF">CAQU_12135</name>
</gene>
<dbReference type="STRING" id="1431546.CAQU_12135"/>
<reference evidence="2 3" key="1">
    <citation type="submission" date="2014-08" db="EMBL/GenBank/DDBJ databases">
        <title>Complete genome sequence of Corynebacterium aquilae S-613T(T) (=DSM 44791(T)), isolated from the choana of a healthy golden eagle.</title>
        <authorList>
            <person name="Ruckert C."/>
            <person name="Albersmeier A."/>
            <person name="Winkler A."/>
            <person name="Kalinowski J."/>
        </authorList>
    </citation>
    <scope>NUCLEOTIDE SEQUENCE [LARGE SCALE GENOMIC DNA]</scope>
    <source>
        <strain evidence="2 3">S-613</strain>
    </source>
</reference>
<evidence type="ECO:0000313" key="3">
    <source>
        <dbReference type="Proteomes" id="UP000185478"/>
    </source>
</evidence>
<protein>
    <submittedName>
        <fullName evidence="2">Uncharacterized protein</fullName>
    </submittedName>
</protein>
<evidence type="ECO:0000256" key="1">
    <source>
        <dbReference type="SAM" id="Phobius"/>
    </source>
</evidence>
<sequence>MSKMRGLLYSKAFVFACNGFALLVLSVFLLAEYGVLHAVVGGIFAVAVLIFQWHVLSELHRLENQTERFARSTAGRLSHLQSVEELPRKFEQVKLEINRLIETVEEADSDYRGENGRLRPANDPSVLRADRIRGRRDAHLPGRGAADIGSGLKARNQLVGFLKAEAAPPLVAVLRGDNLKSDLAGIADCVEVDPFESIETVPRGVGLLMISQEAFEQAPWNVVVDASGTAALLSLCDLLKRASERGILTVFVGPIKAGHHAGAIREAVSLHYQGSEWHEKFGDALPELVHSASSNRNKRLGSQKES</sequence>